<feature type="compositionally biased region" description="Basic and acidic residues" evidence="1">
    <location>
        <begin position="1"/>
        <end position="29"/>
    </location>
</feature>
<accession>A0ABQ5KZL3</accession>
<evidence type="ECO:0000256" key="1">
    <source>
        <dbReference type="SAM" id="MobiDB-lite"/>
    </source>
</evidence>
<feature type="compositionally biased region" description="Acidic residues" evidence="1">
    <location>
        <begin position="75"/>
        <end position="101"/>
    </location>
</feature>
<evidence type="ECO:0000313" key="2">
    <source>
        <dbReference type="EMBL" id="GKT36944.1"/>
    </source>
</evidence>
<protein>
    <submittedName>
        <fullName evidence="2">Uncharacterized protein</fullName>
    </submittedName>
</protein>
<dbReference type="Proteomes" id="UP001057375">
    <property type="component" value="Unassembled WGS sequence"/>
</dbReference>
<evidence type="ECO:0000313" key="3">
    <source>
        <dbReference type="Proteomes" id="UP001057375"/>
    </source>
</evidence>
<feature type="region of interest" description="Disordered" evidence="1">
    <location>
        <begin position="1"/>
        <end position="101"/>
    </location>
</feature>
<sequence length="362" mass="39175">GASLSKEHGDDRVQIHRVDRASPSKESDWKFSGMAPVPVDDQMDTDKGQGPVTPTQSVSEPSFYFEHVSIRDEKDTSEEETAPLVSVDEEDERVVGSEDAEIDISDVSVPLDGDTSDATTVPLATEEDTSDSIVPIDDEEEEEEISAIATADMSPSELLLAQLMSPKYCTERDLDIVADIDCGKLGVVLFPGDGLFDRLNLRERMKRDDILSRKSKDSGTIQAGLDQGIIEPAPSAKKKKKLSDRSSVRLSGTSIMHLEQAKEACIAKFLELGLLGDGKSKGYAVRVTNRTIPSVLVRFDNDDIEIVVEAVHLRIDKVGKKKRMPVCGCGGGGCTVHLRIDKVGKKKRMPVCGCGGGGCSIV</sequence>
<gene>
    <name evidence="2" type="ORF">ADUPG1_009821</name>
</gene>
<feature type="non-terminal residue" evidence="2">
    <location>
        <position position="1"/>
    </location>
</feature>
<name>A0ABQ5KZL3_9EUKA</name>
<keyword evidence="3" id="KW-1185">Reference proteome</keyword>
<dbReference type="EMBL" id="BQXS01011339">
    <property type="protein sequence ID" value="GKT36944.1"/>
    <property type="molecule type" value="Genomic_DNA"/>
</dbReference>
<proteinExistence type="predicted"/>
<organism evidence="2 3">
    <name type="scientific">Aduncisulcus paluster</name>
    <dbReference type="NCBI Taxonomy" id="2918883"/>
    <lineage>
        <taxon>Eukaryota</taxon>
        <taxon>Metamonada</taxon>
        <taxon>Carpediemonas-like organisms</taxon>
        <taxon>Aduncisulcus</taxon>
    </lineage>
</organism>
<reference evidence="2" key="1">
    <citation type="submission" date="2022-03" db="EMBL/GenBank/DDBJ databases">
        <title>Draft genome sequence of Aduncisulcus paluster, a free-living microaerophilic Fornicata.</title>
        <authorList>
            <person name="Yuyama I."/>
            <person name="Kume K."/>
            <person name="Tamura T."/>
            <person name="Inagaki Y."/>
            <person name="Hashimoto T."/>
        </authorList>
    </citation>
    <scope>NUCLEOTIDE SEQUENCE</scope>
    <source>
        <strain evidence="2">NY0171</strain>
    </source>
</reference>
<comment type="caution">
    <text evidence="2">The sequence shown here is derived from an EMBL/GenBank/DDBJ whole genome shotgun (WGS) entry which is preliminary data.</text>
</comment>